<dbReference type="RefSeq" id="WP_156805191.1">
    <property type="nucleotide sequence ID" value="NZ_JBHSOJ010000016.1"/>
</dbReference>
<evidence type="ECO:0000313" key="1">
    <source>
        <dbReference type="EMBL" id="MFC5631322.1"/>
    </source>
</evidence>
<dbReference type="Pfam" id="PF11687">
    <property type="entry name" value="DUF3284"/>
    <property type="match status" value="1"/>
</dbReference>
<protein>
    <submittedName>
        <fullName evidence="1">DUF3284 domain-containing protein</fullName>
    </submittedName>
</protein>
<dbReference type="Proteomes" id="UP001596110">
    <property type="component" value="Unassembled WGS sequence"/>
</dbReference>
<accession>A0ABW0UFD1</accession>
<evidence type="ECO:0000313" key="2">
    <source>
        <dbReference type="Proteomes" id="UP001596110"/>
    </source>
</evidence>
<name>A0ABW0UFD1_9STRE</name>
<gene>
    <name evidence="1" type="ORF">ACFPQ3_06970</name>
</gene>
<organism evidence="1 2">
    <name type="scientific">Streptococcus caledonicus</name>
    <dbReference type="NCBI Taxonomy" id="2614158"/>
    <lineage>
        <taxon>Bacteria</taxon>
        <taxon>Bacillati</taxon>
        <taxon>Bacillota</taxon>
        <taxon>Bacilli</taxon>
        <taxon>Lactobacillales</taxon>
        <taxon>Streptococcaceae</taxon>
        <taxon>Streptococcus</taxon>
    </lineage>
</organism>
<comment type="caution">
    <text evidence="1">The sequence shown here is derived from an EMBL/GenBank/DDBJ whole genome shotgun (WGS) entry which is preliminary data.</text>
</comment>
<dbReference type="InterPro" id="IPR021701">
    <property type="entry name" value="DUF3284"/>
</dbReference>
<reference evidence="2" key="1">
    <citation type="journal article" date="2019" name="Int. J. Syst. Evol. Microbiol.">
        <title>The Global Catalogue of Microorganisms (GCM) 10K type strain sequencing project: providing services to taxonomists for standard genome sequencing and annotation.</title>
        <authorList>
            <consortium name="The Broad Institute Genomics Platform"/>
            <consortium name="The Broad Institute Genome Sequencing Center for Infectious Disease"/>
            <person name="Wu L."/>
            <person name="Ma J."/>
        </authorList>
    </citation>
    <scope>NUCLEOTIDE SEQUENCE [LARGE SCALE GENOMIC DNA]</scope>
    <source>
        <strain evidence="2">DT43</strain>
    </source>
</reference>
<proteinExistence type="predicted"/>
<sequence>MEVIVSKTTHLSPETLFAVLKKSLKEDYIANTQQNLADSDVKEGLTFVKNYGKNHQNSVRVLVSSFVENHRYEALFSSNRGSQVILYELTPLGDGKTMLRLKQETIPASFVQNLNDYLMSFLFKKSLKRQLSAQLTALINAAS</sequence>
<dbReference type="EMBL" id="JBHSOJ010000016">
    <property type="protein sequence ID" value="MFC5631322.1"/>
    <property type="molecule type" value="Genomic_DNA"/>
</dbReference>
<dbReference type="SUPFAM" id="SSF55961">
    <property type="entry name" value="Bet v1-like"/>
    <property type="match status" value="1"/>
</dbReference>
<keyword evidence="2" id="KW-1185">Reference proteome</keyword>